<name>H0HWB6_9HYPH</name>
<dbReference type="OrthoDB" id="8301347at2"/>
<keyword evidence="2" id="KW-1185">Reference proteome</keyword>
<proteinExistence type="predicted"/>
<organism evidence="1 2">
    <name type="scientific">Mesorhizobium alhagi CCNWXJ12-2</name>
    <dbReference type="NCBI Taxonomy" id="1107882"/>
    <lineage>
        <taxon>Bacteria</taxon>
        <taxon>Pseudomonadati</taxon>
        <taxon>Pseudomonadota</taxon>
        <taxon>Alphaproteobacteria</taxon>
        <taxon>Hyphomicrobiales</taxon>
        <taxon>Phyllobacteriaceae</taxon>
        <taxon>Allomesorhizobium</taxon>
    </lineage>
</organism>
<dbReference type="AlphaFoldDB" id="H0HWB6"/>
<evidence type="ECO:0000313" key="2">
    <source>
        <dbReference type="Proteomes" id="UP000003250"/>
    </source>
</evidence>
<protein>
    <submittedName>
        <fullName evidence="1">Uncharacterized protein</fullName>
    </submittedName>
</protein>
<dbReference type="RefSeq" id="WP_008838073.1">
    <property type="nucleotide sequence ID" value="NZ_AHAM01000184.1"/>
</dbReference>
<reference evidence="1 2" key="1">
    <citation type="journal article" date="2012" name="J. Bacteriol.">
        <title>Draft Genome Sequence of Mesorhizobium alhagi CCNWXJ12-2T, a Novel Salt-Resistant Species Isolated from the Desert of Northwestern China.</title>
        <authorList>
            <person name="Zhou M."/>
            <person name="Chen W."/>
            <person name="Chen H."/>
            <person name="Wei G."/>
        </authorList>
    </citation>
    <scope>NUCLEOTIDE SEQUENCE [LARGE SCALE GENOMIC DNA]</scope>
    <source>
        <strain evidence="1 2">CCNWXJ12-2</strain>
    </source>
</reference>
<accession>H0HWB6</accession>
<gene>
    <name evidence="1" type="ORF">MAXJ12_22381</name>
</gene>
<evidence type="ECO:0000313" key="1">
    <source>
        <dbReference type="EMBL" id="EHK54959.1"/>
    </source>
</evidence>
<dbReference type="Proteomes" id="UP000003250">
    <property type="component" value="Unassembled WGS sequence"/>
</dbReference>
<sequence length="80" mass="8841">MPFSRAVGVIHPDGLKILESVFNEACRVSKISRDTPEAENLALKIMLLYQRGMDDHGQLLEAATKLPDPDAGRADYQRCG</sequence>
<dbReference type="EMBL" id="AHAM01000184">
    <property type="protein sequence ID" value="EHK54959.1"/>
    <property type="molecule type" value="Genomic_DNA"/>
</dbReference>